<dbReference type="EMBL" id="JAWWNJ010000042">
    <property type="protein sequence ID" value="KAK7019941.1"/>
    <property type="molecule type" value="Genomic_DNA"/>
</dbReference>
<dbReference type="Proteomes" id="UP001362999">
    <property type="component" value="Unassembled WGS sequence"/>
</dbReference>
<sequence length="56" mass="5752">MLSLPGWRDRGGTLDDGADTMNCAGDATQQCGAGSACRRTYVKHSNATVAPVLPTG</sequence>
<gene>
    <name evidence="1" type="ORF">R3P38DRAFT_1232020</name>
</gene>
<proteinExistence type="predicted"/>
<name>A0AAW0B282_9AGAR</name>
<dbReference type="AlphaFoldDB" id="A0AAW0B282"/>
<keyword evidence="2" id="KW-1185">Reference proteome</keyword>
<evidence type="ECO:0000313" key="2">
    <source>
        <dbReference type="Proteomes" id="UP001362999"/>
    </source>
</evidence>
<protein>
    <submittedName>
        <fullName evidence="1">Uncharacterized protein</fullName>
    </submittedName>
</protein>
<accession>A0AAW0B282</accession>
<organism evidence="1 2">
    <name type="scientific">Favolaschia claudopus</name>
    <dbReference type="NCBI Taxonomy" id="2862362"/>
    <lineage>
        <taxon>Eukaryota</taxon>
        <taxon>Fungi</taxon>
        <taxon>Dikarya</taxon>
        <taxon>Basidiomycota</taxon>
        <taxon>Agaricomycotina</taxon>
        <taxon>Agaricomycetes</taxon>
        <taxon>Agaricomycetidae</taxon>
        <taxon>Agaricales</taxon>
        <taxon>Marasmiineae</taxon>
        <taxon>Mycenaceae</taxon>
        <taxon>Favolaschia</taxon>
    </lineage>
</organism>
<comment type="caution">
    <text evidence="1">The sequence shown here is derived from an EMBL/GenBank/DDBJ whole genome shotgun (WGS) entry which is preliminary data.</text>
</comment>
<reference evidence="1 2" key="1">
    <citation type="journal article" date="2024" name="J Genomics">
        <title>Draft genome sequencing and assembly of Favolaschia claudopus CIRM-BRFM 2984 isolated from oak limbs.</title>
        <authorList>
            <person name="Navarro D."/>
            <person name="Drula E."/>
            <person name="Chaduli D."/>
            <person name="Cazenave R."/>
            <person name="Ahrendt S."/>
            <person name="Wang J."/>
            <person name="Lipzen A."/>
            <person name="Daum C."/>
            <person name="Barry K."/>
            <person name="Grigoriev I.V."/>
            <person name="Favel A."/>
            <person name="Rosso M.N."/>
            <person name="Martin F."/>
        </authorList>
    </citation>
    <scope>NUCLEOTIDE SEQUENCE [LARGE SCALE GENOMIC DNA]</scope>
    <source>
        <strain evidence="1 2">CIRM-BRFM 2984</strain>
    </source>
</reference>
<evidence type="ECO:0000313" key="1">
    <source>
        <dbReference type="EMBL" id="KAK7019941.1"/>
    </source>
</evidence>